<proteinExistence type="predicted"/>
<evidence type="ECO:0000313" key="2">
    <source>
        <dbReference type="EnsemblPlants" id="OB05G11470.1"/>
    </source>
</evidence>
<keyword evidence="3" id="KW-1185">Reference proteome</keyword>
<reference evidence="2" key="2">
    <citation type="submission" date="2013-04" db="UniProtKB">
        <authorList>
            <consortium name="EnsemblPlants"/>
        </authorList>
    </citation>
    <scope>IDENTIFICATION</scope>
</reference>
<protein>
    <submittedName>
        <fullName evidence="2">Uncharacterized protein</fullName>
    </submittedName>
</protein>
<organism evidence="2">
    <name type="scientific">Oryza brachyantha</name>
    <name type="common">malo sina</name>
    <dbReference type="NCBI Taxonomy" id="4533"/>
    <lineage>
        <taxon>Eukaryota</taxon>
        <taxon>Viridiplantae</taxon>
        <taxon>Streptophyta</taxon>
        <taxon>Embryophyta</taxon>
        <taxon>Tracheophyta</taxon>
        <taxon>Spermatophyta</taxon>
        <taxon>Magnoliopsida</taxon>
        <taxon>Liliopsida</taxon>
        <taxon>Poales</taxon>
        <taxon>Poaceae</taxon>
        <taxon>BOP clade</taxon>
        <taxon>Oryzoideae</taxon>
        <taxon>Oryzeae</taxon>
        <taxon>Oryzinae</taxon>
        <taxon>Oryza</taxon>
    </lineage>
</organism>
<evidence type="ECO:0000313" key="3">
    <source>
        <dbReference type="Proteomes" id="UP000006038"/>
    </source>
</evidence>
<dbReference type="Gramene" id="OB05G11470.1">
    <property type="protein sequence ID" value="OB05G11470.1"/>
    <property type="gene ID" value="OB05G11470"/>
</dbReference>
<sequence>MPARLVERAGEHVVVVIHAARLVNPLLPSESLRRKDVLGLGGWARSVLLRLGCVVAEAVAEHADTAEPRGGLPVGREEGVVERRLAVGHVEKGGLVGAAAAPVVDVWHGEAQCRRRGALGCGEDGVEEFGVGGGFRGEEEVATEECGERELEAGGVGALEAADSEKRQPRGSEEGEAAAERRVRKEEAPVEAGGGDAGDGGAGAL</sequence>
<feature type="compositionally biased region" description="Basic and acidic residues" evidence="1">
    <location>
        <begin position="163"/>
        <end position="188"/>
    </location>
</feature>
<dbReference type="HOGENOM" id="CLU_1339363_0_0_1"/>
<reference evidence="2" key="1">
    <citation type="journal article" date="2013" name="Nat. Commun.">
        <title>Whole-genome sequencing of Oryza brachyantha reveals mechanisms underlying Oryza genome evolution.</title>
        <authorList>
            <person name="Chen J."/>
            <person name="Huang Q."/>
            <person name="Gao D."/>
            <person name="Wang J."/>
            <person name="Lang Y."/>
            <person name="Liu T."/>
            <person name="Li B."/>
            <person name="Bai Z."/>
            <person name="Luis Goicoechea J."/>
            <person name="Liang C."/>
            <person name="Chen C."/>
            <person name="Zhang W."/>
            <person name="Sun S."/>
            <person name="Liao Y."/>
            <person name="Zhang X."/>
            <person name="Yang L."/>
            <person name="Song C."/>
            <person name="Wang M."/>
            <person name="Shi J."/>
            <person name="Liu G."/>
            <person name="Liu J."/>
            <person name="Zhou H."/>
            <person name="Zhou W."/>
            <person name="Yu Q."/>
            <person name="An N."/>
            <person name="Chen Y."/>
            <person name="Cai Q."/>
            <person name="Wang B."/>
            <person name="Liu B."/>
            <person name="Min J."/>
            <person name="Huang Y."/>
            <person name="Wu H."/>
            <person name="Li Z."/>
            <person name="Zhang Y."/>
            <person name="Yin Y."/>
            <person name="Song W."/>
            <person name="Jiang J."/>
            <person name="Jackson S.A."/>
            <person name="Wing R.A."/>
            <person name="Wang J."/>
            <person name="Chen M."/>
        </authorList>
    </citation>
    <scope>NUCLEOTIDE SEQUENCE [LARGE SCALE GENOMIC DNA]</scope>
    <source>
        <strain evidence="2">cv. IRGC 101232</strain>
    </source>
</reference>
<feature type="compositionally biased region" description="Gly residues" evidence="1">
    <location>
        <begin position="192"/>
        <end position="205"/>
    </location>
</feature>
<dbReference type="AlphaFoldDB" id="J3M3H3"/>
<feature type="region of interest" description="Disordered" evidence="1">
    <location>
        <begin position="147"/>
        <end position="205"/>
    </location>
</feature>
<evidence type="ECO:0000256" key="1">
    <source>
        <dbReference type="SAM" id="MobiDB-lite"/>
    </source>
</evidence>
<name>J3M3H3_ORYBR</name>
<dbReference type="EnsemblPlants" id="OB05G11470.1">
    <property type="protein sequence ID" value="OB05G11470.1"/>
    <property type="gene ID" value="OB05G11470"/>
</dbReference>
<accession>J3M3H3</accession>
<dbReference type="Proteomes" id="UP000006038">
    <property type="component" value="Chromosome 5"/>
</dbReference>